<name>A3MVN0_PYRCJ</name>
<dbReference type="SUPFAM" id="SSF46785">
    <property type="entry name" value="Winged helix' DNA-binding domain"/>
    <property type="match status" value="1"/>
</dbReference>
<evidence type="ECO:0000313" key="2">
    <source>
        <dbReference type="EMBL" id="ABO08697.1"/>
    </source>
</evidence>
<dbReference type="InterPro" id="IPR001845">
    <property type="entry name" value="HTH_ArsR_DNA-bd_dom"/>
</dbReference>
<organism evidence="2 3">
    <name type="scientific">Pyrobaculum calidifontis (strain DSM 21063 / JCM 11548 / VA1)</name>
    <dbReference type="NCBI Taxonomy" id="410359"/>
    <lineage>
        <taxon>Archaea</taxon>
        <taxon>Thermoproteota</taxon>
        <taxon>Thermoprotei</taxon>
        <taxon>Thermoproteales</taxon>
        <taxon>Thermoproteaceae</taxon>
        <taxon>Pyrobaculum</taxon>
    </lineage>
</organism>
<evidence type="ECO:0000313" key="3">
    <source>
        <dbReference type="Proteomes" id="UP000001431"/>
    </source>
</evidence>
<dbReference type="GO" id="GO:0003700">
    <property type="term" value="F:DNA-binding transcription factor activity"/>
    <property type="evidence" value="ECO:0007669"/>
    <property type="project" value="InterPro"/>
</dbReference>
<accession>A3MVN0</accession>
<dbReference type="Gene3D" id="1.10.10.10">
    <property type="entry name" value="Winged helix-like DNA-binding domain superfamily/Winged helix DNA-binding domain"/>
    <property type="match status" value="1"/>
</dbReference>
<dbReference type="AlphaFoldDB" id="A3MVN0"/>
<dbReference type="STRING" id="410359.Pcal_1273"/>
<sequence length="201" mass="21300">MRLAVTVGFDADLVVRALANINADEIYLVRGVTGGEGDAKSEVTVRSILKALRRGEERVVDLRDLPTGLRQMAQIPFDAVALAGGPRALVIVAFVAAVVKRAGLFLVPEYSPHPVDVSGFVSLVALGRVSRKKLEILAALNSEAEVEEVARAVGIDVSTAYRHLSSLEEAGLVKGVGGRKKKYSVDPLVVALASLFLQNSG</sequence>
<dbReference type="KEGG" id="pcl:Pcal_1273"/>
<feature type="domain" description="HTH arsR-type" evidence="1">
    <location>
        <begin position="128"/>
        <end position="198"/>
    </location>
</feature>
<dbReference type="RefSeq" id="WP_011849955.1">
    <property type="nucleotide sequence ID" value="NC_009073.1"/>
</dbReference>
<dbReference type="HOGENOM" id="CLU_1292074_0_0_2"/>
<protein>
    <submittedName>
        <fullName evidence="2">Transcriptional regulator, TrmB</fullName>
    </submittedName>
</protein>
<dbReference type="GeneID" id="4910251"/>
<dbReference type="Pfam" id="PF12840">
    <property type="entry name" value="HTH_20"/>
    <property type="match status" value="1"/>
</dbReference>
<dbReference type="InterPro" id="IPR010163">
    <property type="entry name" value="Csa3"/>
</dbReference>
<dbReference type="InterPro" id="IPR036388">
    <property type="entry name" value="WH-like_DNA-bd_sf"/>
</dbReference>
<dbReference type="InterPro" id="IPR036390">
    <property type="entry name" value="WH_DNA-bd_sf"/>
</dbReference>
<dbReference type="SMART" id="SM00418">
    <property type="entry name" value="HTH_ARSR"/>
    <property type="match status" value="1"/>
</dbReference>
<dbReference type="EMBL" id="CP000561">
    <property type="protein sequence ID" value="ABO08697.1"/>
    <property type="molecule type" value="Genomic_DNA"/>
</dbReference>
<dbReference type="Proteomes" id="UP000001431">
    <property type="component" value="Chromosome"/>
</dbReference>
<dbReference type="NCBIfam" id="TIGR01884">
    <property type="entry name" value="cas_HTH"/>
    <property type="match status" value="1"/>
</dbReference>
<dbReference type="eggNOG" id="arCOG01451">
    <property type="taxonomic scope" value="Archaea"/>
</dbReference>
<evidence type="ECO:0000259" key="1">
    <source>
        <dbReference type="SMART" id="SM00418"/>
    </source>
</evidence>
<dbReference type="OrthoDB" id="26061at2157"/>
<reference evidence="2" key="1">
    <citation type="submission" date="2007-02" db="EMBL/GenBank/DDBJ databases">
        <title>Complete sequence of Pyrobaculum calidifontis JCM 11548.</title>
        <authorList>
            <consortium name="US DOE Joint Genome Institute"/>
            <person name="Copeland A."/>
            <person name="Lucas S."/>
            <person name="Lapidus A."/>
            <person name="Barry K."/>
            <person name="Glavina del Rio T."/>
            <person name="Dalin E."/>
            <person name="Tice H."/>
            <person name="Pitluck S."/>
            <person name="Chain P."/>
            <person name="Malfatti S."/>
            <person name="Shin M."/>
            <person name="Vergez L."/>
            <person name="Schmutz J."/>
            <person name="Larimer F."/>
            <person name="Land M."/>
            <person name="Hauser L."/>
            <person name="Kyrpides N."/>
            <person name="Mikhailova N."/>
            <person name="Cozen A.E."/>
            <person name="Fitz-Gibbon S.T."/>
            <person name="House C.H."/>
            <person name="Saltikov C."/>
            <person name="Lowe T.M."/>
            <person name="Richardson P."/>
        </authorList>
    </citation>
    <scope>NUCLEOTIDE SEQUENCE [LARGE SCALE GENOMIC DNA]</scope>
    <source>
        <strain evidence="2">JCM 11548</strain>
    </source>
</reference>
<proteinExistence type="predicted"/>
<gene>
    <name evidence="2" type="ordered locus">Pcal_1273</name>
</gene>
<dbReference type="Gene3D" id="3.40.50.11700">
    <property type="match status" value="1"/>
</dbReference>
<keyword evidence="3" id="KW-1185">Reference proteome</keyword>